<feature type="domain" description="Serine aminopeptidase S33" evidence="1">
    <location>
        <begin position="54"/>
        <end position="286"/>
    </location>
</feature>
<dbReference type="InterPro" id="IPR029058">
    <property type="entry name" value="AB_hydrolase_fold"/>
</dbReference>
<dbReference type="InterPro" id="IPR022742">
    <property type="entry name" value="Hydrolase_4"/>
</dbReference>
<keyword evidence="3" id="KW-1185">Reference proteome</keyword>
<dbReference type="EMBL" id="CP058649">
    <property type="protein sequence ID" value="QUI24345.1"/>
    <property type="molecule type" value="Genomic_DNA"/>
</dbReference>
<dbReference type="PRINTS" id="PR00111">
    <property type="entry name" value="ABHYDROLASE"/>
</dbReference>
<reference evidence="2" key="1">
    <citation type="submission" date="2020-07" db="EMBL/GenBank/DDBJ databases">
        <title>Vallitalea pronyensis genome.</title>
        <authorList>
            <person name="Postec A."/>
        </authorList>
    </citation>
    <scope>NUCLEOTIDE SEQUENCE</scope>
    <source>
        <strain evidence="2">FatNI3</strain>
    </source>
</reference>
<evidence type="ECO:0000313" key="3">
    <source>
        <dbReference type="Proteomes" id="UP000683246"/>
    </source>
</evidence>
<dbReference type="GO" id="GO:0016787">
    <property type="term" value="F:hydrolase activity"/>
    <property type="evidence" value="ECO:0007669"/>
    <property type="project" value="UniProtKB-KW"/>
</dbReference>
<gene>
    <name evidence="2" type="ORF">HZI73_19495</name>
</gene>
<accession>A0A8J8MME3</accession>
<dbReference type="RefSeq" id="WP_212695041.1">
    <property type="nucleotide sequence ID" value="NZ_CP058649.1"/>
</dbReference>
<dbReference type="PANTHER" id="PTHR11614">
    <property type="entry name" value="PHOSPHOLIPASE-RELATED"/>
    <property type="match status" value="1"/>
</dbReference>
<dbReference type="InterPro" id="IPR051044">
    <property type="entry name" value="MAG_DAG_Lipase"/>
</dbReference>
<dbReference type="InterPro" id="IPR000073">
    <property type="entry name" value="AB_hydrolase_1"/>
</dbReference>
<name>A0A8J8MME3_9FIRM</name>
<sequence>MFEGNAYWKNYMVGWFGEGLIDKWYQHVKVEKIQSNHQDINLEVYDTGNKDATTFIFAHGIAGYARVLLPFTMPLFECGYNLVVPDMQGYGYNDGLKGDFEWNAHKQNLKDCIDYAKKRFTGKIVIGGASMGGPLAYAAACEREDIDGLVCWCLWDFSDREFMLNETNTKGFTYVLIPILKWVSKYLQKVRIKTYSLISYDTLTDSKEFNDLIKRDPQAGTHITLKGAASLVLQSKPYIPHDKFNKKVLILQPEKDEMTPKYYTEKVYKKLGSKEKKYIEIKNSAHFPVEKEYYLQWKEAVNAFLETV</sequence>
<dbReference type="Pfam" id="PF12146">
    <property type="entry name" value="Hydrolase_4"/>
    <property type="match status" value="1"/>
</dbReference>
<dbReference type="SUPFAM" id="SSF53474">
    <property type="entry name" value="alpha/beta-Hydrolases"/>
    <property type="match status" value="1"/>
</dbReference>
<evidence type="ECO:0000259" key="1">
    <source>
        <dbReference type="Pfam" id="PF12146"/>
    </source>
</evidence>
<keyword evidence="2" id="KW-0378">Hydrolase</keyword>
<evidence type="ECO:0000313" key="2">
    <source>
        <dbReference type="EMBL" id="QUI24345.1"/>
    </source>
</evidence>
<dbReference type="Proteomes" id="UP000683246">
    <property type="component" value="Chromosome"/>
</dbReference>
<dbReference type="KEGG" id="vpy:HZI73_19495"/>
<proteinExistence type="predicted"/>
<organism evidence="2 3">
    <name type="scientific">Vallitalea pronyensis</name>
    <dbReference type="NCBI Taxonomy" id="1348613"/>
    <lineage>
        <taxon>Bacteria</taxon>
        <taxon>Bacillati</taxon>
        <taxon>Bacillota</taxon>
        <taxon>Clostridia</taxon>
        <taxon>Lachnospirales</taxon>
        <taxon>Vallitaleaceae</taxon>
        <taxon>Vallitalea</taxon>
    </lineage>
</organism>
<protein>
    <submittedName>
        <fullName evidence="2">Alpha/beta hydrolase</fullName>
    </submittedName>
</protein>
<dbReference type="AlphaFoldDB" id="A0A8J8MME3"/>
<dbReference type="Gene3D" id="3.40.50.1820">
    <property type="entry name" value="alpha/beta hydrolase"/>
    <property type="match status" value="1"/>
</dbReference>